<dbReference type="InterPro" id="IPR001680">
    <property type="entry name" value="WD40_rpt"/>
</dbReference>
<reference evidence="1 2" key="1">
    <citation type="journal article" date="2023" name="Commun. Biol.">
        <title>Genome analysis of Parmales, the sister group of diatoms, reveals the evolutionary specialization of diatoms from phago-mixotrophs to photoautotrophs.</title>
        <authorList>
            <person name="Ban H."/>
            <person name="Sato S."/>
            <person name="Yoshikawa S."/>
            <person name="Yamada K."/>
            <person name="Nakamura Y."/>
            <person name="Ichinomiya M."/>
            <person name="Sato N."/>
            <person name="Blanc-Mathieu R."/>
            <person name="Endo H."/>
            <person name="Kuwata A."/>
            <person name="Ogata H."/>
        </authorList>
    </citation>
    <scope>NUCLEOTIDE SEQUENCE [LARGE SCALE GENOMIC DNA]</scope>
</reference>
<evidence type="ECO:0000313" key="1">
    <source>
        <dbReference type="EMBL" id="GMI36198.1"/>
    </source>
</evidence>
<organism evidence="1 2">
    <name type="scientific">Tetraparma gracilis</name>
    <dbReference type="NCBI Taxonomy" id="2962635"/>
    <lineage>
        <taxon>Eukaryota</taxon>
        <taxon>Sar</taxon>
        <taxon>Stramenopiles</taxon>
        <taxon>Ochrophyta</taxon>
        <taxon>Bolidophyceae</taxon>
        <taxon>Parmales</taxon>
        <taxon>Triparmaceae</taxon>
        <taxon>Tetraparma</taxon>
    </lineage>
</organism>
<dbReference type="Gene3D" id="2.130.10.10">
    <property type="entry name" value="YVTN repeat-like/Quinoprotein amine dehydrogenase"/>
    <property type="match status" value="1"/>
</dbReference>
<accession>A0ABQ6MYK2</accession>
<keyword evidence="2" id="KW-1185">Reference proteome</keyword>
<sequence length="286" mass="29918">DELSPQVYVCEIISDTTLLTASDDTVTLWTISVPPIPAPVSSPPAPPARCPRRLQFEFENLGLGTLGGGRNPHDIIYVFDASYCPSLDVIAVGLSDGTTRVVSAATGECLAIVSIPLDKCYVTSVRFVSAREYVCTYNTGHIVVYSLSKTAKEGPDYGGVDFTLASGVVRVLGDDSTQSVVFGAAASPDGDFLVSYSADGTARLYRNAAGPEELAGKVAPPVSRMKAGVGEMYACDIKRDDEGGLVVVCGGNLEGENSFMGESVKVFKIAKELLEGGDGGEGEGGR</sequence>
<comment type="caution">
    <text evidence="1">The sequence shown here is derived from an EMBL/GenBank/DDBJ whole genome shotgun (WGS) entry which is preliminary data.</text>
</comment>
<name>A0ABQ6MYK2_9STRA</name>
<gene>
    <name evidence="1" type="ORF">TeGR_g5760</name>
</gene>
<dbReference type="Proteomes" id="UP001165060">
    <property type="component" value="Unassembled WGS sequence"/>
</dbReference>
<dbReference type="SMART" id="SM00320">
    <property type="entry name" value="WD40"/>
    <property type="match status" value="3"/>
</dbReference>
<protein>
    <submittedName>
        <fullName evidence="1">Uncharacterized protein</fullName>
    </submittedName>
</protein>
<feature type="non-terminal residue" evidence="1">
    <location>
        <position position="1"/>
    </location>
</feature>
<dbReference type="InterPro" id="IPR036322">
    <property type="entry name" value="WD40_repeat_dom_sf"/>
</dbReference>
<dbReference type="InterPro" id="IPR015943">
    <property type="entry name" value="WD40/YVTN_repeat-like_dom_sf"/>
</dbReference>
<proteinExistence type="predicted"/>
<dbReference type="SUPFAM" id="SSF50978">
    <property type="entry name" value="WD40 repeat-like"/>
    <property type="match status" value="1"/>
</dbReference>
<evidence type="ECO:0000313" key="2">
    <source>
        <dbReference type="Proteomes" id="UP001165060"/>
    </source>
</evidence>
<dbReference type="Pfam" id="PF00400">
    <property type="entry name" value="WD40"/>
    <property type="match status" value="1"/>
</dbReference>
<dbReference type="EMBL" id="BRYB01003413">
    <property type="protein sequence ID" value="GMI36198.1"/>
    <property type="molecule type" value="Genomic_DNA"/>
</dbReference>